<sequence length="32" mass="3473">MEDVAVAMRAVEQESKELWGEEHESAPGSAKA</sequence>
<gene>
    <name evidence="2" type="ORF">TT172_LOCUS10126</name>
</gene>
<feature type="compositionally biased region" description="Basic and acidic residues" evidence="1">
    <location>
        <begin position="12"/>
        <end position="25"/>
    </location>
</feature>
<organism evidence="2 3">
    <name type="scientific">Thermothielavioides terrestris</name>
    <dbReference type="NCBI Taxonomy" id="2587410"/>
    <lineage>
        <taxon>Eukaryota</taxon>
        <taxon>Fungi</taxon>
        <taxon>Dikarya</taxon>
        <taxon>Ascomycota</taxon>
        <taxon>Pezizomycotina</taxon>
        <taxon>Sordariomycetes</taxon>
        <taxon>Sordariomycetidae</taxon>
        <taxon>Sordariales</taxon>
        <taxon>Chaetomiaceae</taxon>
        <taxon>Thermothielavioides</taxon>
    </lineage>
</organism>
<evidence type="ECO:0000313" key="2">
    <source>
        <dbReference type="EMBL" id="SPQ27707.1"/>
    </source>
</evidence>
<dbReference type="Proteomes" id="UP000289323">
    <property type="component" value="Unassembled WGS sequence"/>
</dbReference>
<protein>
    <submittedName>
        <fullName evidence="2">38285d72-de8d-4a69-88ce-f50f441e02e2</fullName>
    </submittedName>
</protein>
<feature type="region of interest" description="Disordered" evidence="1">
    <location>
        <begin position="12"/>
        <end position="32"/>
    </location>
</feature>
<dbReference type="AlphaFoldDB" id="A0A446BYX8"/>
<evidence type="ECO:0000313" key="3">
    <source>
        <dbReference type="Proteomes" id="UP000289323"/>
    </source>
</evidence>
<reference evidence="2 3" key="1">
    <citation type="submission" date="2018-04" db="EMBL/GenBank/DDBJ databases">
        <authorList>
            <person name="Huttner S."/>
            <person name="Dainat J."/>
        </authorList>
    </citation>
    <scope>NUCLEOTIDE SEQUENCE [LARGE SCALE GENOMIC DNA]</scope>
</reference>
<name>A0A446BYX8_9PEZI</name>
<dbReference type="EMBL" id="OUUZ01000019">
    <property type="protein sequence ID" value="SPQ27707.1"/>
    <property type="molecule type" value="Genomic_DNA"/>
</dbReference>
<evidence type="ECO:0000256" key="1">
    <source>
        <dbReference type="SAM" id="MobiDB-lite"/>
    </source>
</evidence>
<accession>A0A446BYX8</accession>
<proteinExistence type="predicted"/>